<comment type="caution">
    <text evidence="2">The sequence shown here is derived from an EMBL/GenBank/DDBJ whole genome shotgun (WGS) entry which is preliminary data.</text>
</comment>
<evidence type="ECO:0000256" key="1">
    <source>
        <dbReference type="SAM" id="MobiDB-lite"/>
    </source>
</evidence>
<keyword evidence="3" id="KW-1185">Reference proteome</keyword>
<dbReference type="Proteomes" id="UP001430953">
    <property type="component" value="Unassembled WGS sequence"/>
</dbReference>
<dbReference type="EMBL" id="JADYXP020000020">
    <property type="protein sequence ID" value="KAL0104614.1"/>
    <property type="molecule type" value="Genomic_DNA"/>
</dbReference>
<proteinExistence type="predicted"/>
<dbReference type="AlphaFoldDB" id="A0AAW2EQA6"/>
<reference evidence="2 3" key="1">
    <citation type="submission" date="2023-03" db="EMBL/GenBank/DDBJ databases">
        <title>High recombination rates correlate with genetic variation in Cardiocondyla obscurior ants.</title>
        <authorList>
            <person name="Errbii M."/>
        </authorList>
    </citation>
    <scope>NUCLEOTIDE SEQUENCE [LARGE SCALE GENOMIC DNA]</scope>
    <source>
        <strain evidence="2">Alpha-2009</strain>
        <tissue evidence="2">Whole body</tissue>
    </source>
</reference>
<sequence>MILDTEAAVIANFEFLRNTDMDMEEEEGDIEDEIYDANTDTKPNKASIPLLAEDVDTDAEAEEVLNELNLLTEIEESPPGSIHLEMNSSEWSKYLY</sequence>
<gene>
    <name evidence="2" type="ORF">PUN28_017391</name>
</gene>
<organism evidence="2 3">
    <name type="scientific">Cardiocondyla obscurior</name>
    <dbReference type="NCBI Taxonomy" id="286306"/>
    <lineage>
        <taxon>Eukaryota</taxon>
        <taxon>Metazoa</taxon>
        <taxon>Ecdysozoa</taxon>
        <taxon>Arthropoda</taxon>
        <taxon>Hexapoda</taxon>
        <taxon>Insecta</taxon>
        <taxon>Pterygota</taxon>
        <taxon>Neoptera</taxon>
        <taxon>Endopterygota</taxon>
        <taxon>Hymenoptera</taxon>
        <taxon>Apocrita</taxon>
        <taxon>Aculeata</taxon>
        <taxon>Formicoidea</taxon>
        <taxon>Formicidae</taxon>
        <taxon>Myrmicinae</taxon>
        <taxon>Cardiocondyla</taxon>
    </lineage>
</organism>
<feature type="compositionally biased region" description="Polar residues" evidence="1">
    <location>
        <begin position="86"/>
        <end position="96"/>
    </location>
</feature>
<evidence type="ECO:0000313" key="2">
    <source>
        <dbReference type="EMBL" id="KAL0104614.1"/>
    </source>
</evidence>
<name>A0AAW2EQA6_9HYME</name>
<protein>
    <submittedName>
        <fullName evidence="2">Uncharacterized protein</fullName>
    </submittedName>
</protein>
<accession>A0AAW2EQA6</accession>
<feature type="region of interest" description="Disordered" evidence="1">
    <location>
        <begin position="76"/>
        <end position="96"/>
    </location>
</feature>
<evidence type="ECO:0000313" key="3">
    <source>
        <dbReference type="Proteomes" id="UP001430953"/>
    </source>
</evidence>